<dbReference type="EMBL" id="CP006842">
    <property type="protein sequence ID" value="AHW64794.1"/>
    <property type="molecule type" value="Genomic_DNA"/>
</dbReference>
<reference evidence="2 3" key="1">
    <citation type="journal article" date="2015" name="Int. J. Syst. Evol. Microbiol.">
        <title>Revisiting Corynebacterium glyciniphilum (ex Kubota et al., 1972) sp. nov., nom. rev., isolated from putrefied banana.</title>
        <authorList>
            <person name="Al-Dilaimi A."/>
            <person name="Bednarz H."/>
            <person name="Lomker A."/>
            <person name="Niehaus K."/>
            <person name="Kalinowski J."/>
            <person name="Ruckert C."/>
        </authorList>
    </citation>
    <scope>NUCLEOTIDE SEQUENCE [LARGE SCALE GENOMIC DNA]</scope>
    <source>
        <strain evidence="2">AJ 3170</strain>
    </source>
</reference>
<proteinExistence type="predicted"/>
<dbReference type="Proteomes" id="UP000023703">
    <property type="component" value="Chromosome"/>
</dbReference>
<feature type="region of interest" description="Disordered" evidence="1">
    <location>
        <begin position="1"/>
        <end position="33"/>
    </location>
</feature>
<accession>X5DU65</accession>
<evidence type="ECO:0000313" key="3">
    <source>
        <dbReference type="Proteomes" id="UP000023703"/>
    </source>
</evidence>
<protein>
    <submittedName>
        <fullName evidence="2">Uncharacterized protein</fullName>
    </submittedName>
</protein>
<keyword evidence="3" id="KW-1185">Reference proteome</keyword>
<dbReference type="KEGG" id="cgy:CGLY_11745"/>
<dbReference type="HOGENOM" id="CLU_741272_0_0_11"/>
<feature type="compositionally biased region" description="Polar residues" evidence="1">
    <location>
        <begin position="52"/>
        <end position="88"/>
    </location>
</feature>
<feature type="region of interest" description="Disordered" evidence="1">
    <location>
        <begin position="49"/>
        <end position="108"/>
    </location>
</feature>
<evidence type="ECO:0000313" key="2">
    <source>
        <dbReference type="EMBL" id="AHW64794.1"/>
    </source>
</evidence>
<dbReference type="eggNOG" id="ENOG502ZAHJ">
    <property type="taxonomic scope" value="Bacteria"/>
</dbReference>
<sequence length="373" mass="39636">MSRRRWPFTAQIDQPAPEAEEHPGWTRRLVNDNPRGTERAEFVVLDGRVLRSTKTASQAPKSGTLGNSVPTTGDVSAGQDTGSSSTWGTPECDLDPDPAETGASAFVGGGSGASGVDAVEFSELPSVAAMVSGRRVPMVGFDTEFATVDGERVIASYQFCVVDPDNPDLMVQVVILPLSGRRIRMSTALHQVWLSARLWEHPTVKAKGIGPDGVPVPTVSGPSATGNQTLLDVIYSHGGAPFVLISHCGSADMTTFWDGRGEQDILTRLTSAADGLVTLQPVRVPRYDVKRRQCTPFTLSVIDTMAPAPAGQKPLAVLGMNCGVPKLAVPRSRLKCSSCGGRPTHLVVSRWSENTACAPHVDNVEMSLLRAGL</sequence>
<dbReference type="STRING" id="1404245.CGLY_11745"/>
<name>X5DU65_9CORY</name>
<organism evidence="2 3">
    <name type="scientific">Corynebacterium glyciniphilum AJ 3170</name>
    <dbReference type="NCBI Taxonomy" id="1404245"/>
    <lineage>
        <taxon>Bacteria</taxon>
        <taxon>Bacillati</taxon>
        <taxon>Actinomycetota</taxon>
        <taxon>Actinomycetes</taxon>
        <taxon>Mycobacteriales</taxon>
        <taxon>Corynebacteriaceae</taxon>
        <taxon>Corynebacterium</taxon>
    </lineage>
</organism>
<evidence type="ECO:0000256" key="1">
    <source>
        <dbReference type="SAM" id="MobiDB-lite"/>
    </source>
</evidence>
<dbReference type="AlphaFoldDB" id="X5DU65"/>
<gene>
    <name evidence="2" type="ORF">CGLY_11745</name>
</gene>